<feature type="compositionally biased region" description="Basic residues" evidence="1">
    <location>
        <begin position="103"/>
        <end position="149"/>
    </location>
</feature>
<feature type="compositionally biased region" description="Polar residues" evidence="1">
    <location>
        <begin position="218"/>
        <end position="231"/>
    </location>
</feature>
<proteinExistence type="predicted"/>
<feature type="region of interest" description="Disordered" evidence="1">
    <location>
        <begin position="651"/>
        <end position="683"/>
    </location>
</feature>
<feature type="region of interest" description="Disordered" evidence="1">
    <location>
        <begin position="96"/>
        <end position="186"/>
    </location>
</feature>
<feature type="region of interest" description="Disordered" evidence="1">
    <location>
        <begin position="245"/>
        <end position="347"/>
    </location>
</feature>
<sequence length="910" mass="104215">MVSLLISVICKNAKEGKEIRETRNERENEENYDDLSNGKIVDIDELLSDSSSSKANKLAQKFAKDALKSPKIQETINKLSNIGASRNDLDKVLQLPAQDHGLRKSKMKFSHLKPTRQRDRTNKKRKRHKHRHRRKRLKDRQPRWSRKGPAKADSDSEEKQNVVKKKATRANGSSTNSKRNLAKVSRKNVPNDRKFISGNRTIINWDSLEIEDYIDMTQSTSSKPDTTTISMKTEETESMVQRLMKTTTKDPNKKNPGDQGIEYSDYYNDVDERDEGRTSKEKRKNPRTRSVRQSFTVSSSRRNYNDNSYAADENAEDDQNSKYLDENTNNLINYSPNSVSPESVQINDADDKDSLNYQIGIEQSISSNELKPKKSYDTMMLATGQDQNSRPGKMNRNFVKGASNSAFSQLGQNERSQRVLVGQENSVNTDANPMVLQTNDNQYTLPIETDDRNLYNNYAFGSGQELKVQHPVDDNLNYLNNYDLSLQKNNDKYMYPIVNNLPEDPINDQFQLSEVNKNLLANPTKENIKNIDHRPIYELSKYSDKIPTPEINKNEENAIELKNPTNVYSEPYEKTFVLPQEQQQFRYVPVYKNTDQGNRLLLVNPSNARNEARDQINEPLRKISNASSSREHVQPVQQFLDPADLESEKSWMNEDESENQQIIRRGLQKGSSTKSDELPAEREERLRREFTKRRNNGVVRNRYSVEEDVANSHRANIAATVNETKEVANQILNRIVDELEEIKMDRSKDKNNEGLTCKLTGSWVTSKAGVRIDMQVMNHSIIVTLANLIPQPMHLGLLNTTWNVTGHAPFKRGGPFSLFAYENRTKTIAVFVGSCRVCQGIDTIEGVWSVAHEPRDCRDFQMATGIFNDIFRRTKLLSAIKDKKKAILQSMLMGNITNTTSYSAVEKNEN</sequence>
<protein>
    <submittedName>
        <fullName evidence="2">Uncharacterized protein</fullName>
    </submittedName>
</protein>
<evidence type="ECO:0000313" key="2">
    <source>
        <dbReference type="EMBL" id="KAK2576385.1"/>
    </source>
</evidence>
<organism evidence="2 3">
    <name type="scientific">Odynerus spinipes</name>
    <dbReference type="NCBI Taxonomy" id="1348599"/>
    <lineage>
        <taxon>Eukaryota</taxon>
        <taxon>Metazoa</taxon>
        <taxon>Ecdysozoa</taxon>
        <taxon>Arthropoda</taxon>
        <taxon>Hexapoda</taxon>
        <taxon>Insecta</taxon>
        <taxon>Pterygota</taxon>
        <taxon>Neoptera</taxon>
        <taxon>Endopterygota</taxon>
        <taxon>Hymenoptera</taxon>
        <taxon>Apocrita</taxon>
        <taxon>Aculeata</taxon>
        <taxon>Vespoidea</taxon>
        <taxon>Vespidae</taxon>
        <taxon>Eumeninae</taxon>
        <taxon>Odynerus</taxon>
    </lineage>
</organism>
<name>A0AAD9RBG5_9HYME</name>
<gene>
    <name evidence="2" type="ORF">KPH14_005732</name>
</gene>
<feature type="compositionally biased region" description="Polar residues" evidence="1">
    <location>
        <begin position="170"/>
        <end position="179"/>
    </location>
</feature>
<feature type="compositionally biased region" description="Basic and acidic residues" evidence="1">
    <location>
        <begin position="247"/>
        <end position="256"/>
    </location>
</feature>
<dbReference type="Gene3D" id="2.40.128.30">
    <property type="entry name" value="Avidin-like"/>
    <property type="match status" value="1"/>
</dbReference>
<keyword evidence="3" id="KW-1185">Reference proteome</keyword>
<feature type="compositionally biased region" description="Basic and acidic residues" evidence="1">
    <location>
        <begin position="674"/>
        <end position="683"/>
    </location>
</feature>
<reference evidence="2" key="2">
    <citation type="journal article" date="2023" name="Commun. Biol.">
        <title>Intrasexual cuticular hydrocarbon dimorphism in a wasp sheds light on hydrocarbon biosynthesis genes in Hymenoptera.</title>
        <authorList>
            <person name="Moris V.C."/>
            <person name="Podsiadlowski L."/>
            <person name="Martin S."/>
            <person name="Oeyen J.P."/>
            <person name="Donath A."/>
            <person name="Petersen M."/>
            <person name="Wilbrandt J."/>
            <person name="Misof B."/>
            <person name="Liedtke D."/>
            <person name="Thamm M."/>
            <person name="Scheiner R."/>
            <person name="Schmitt T."/>
            <person name="Niehuis O."/>
        </authorList>
    </citation>
    <scope>NUCLEOTIDE SEQUENCE</scope>
    <source>
        <strain evidence="2">GBR_01_08_01A</strain>
    </source>
</reference>
<comment type="caution">
    <text evidence="2">The sequence shown here is derived from an EMBL/GenBank/DDBJ whole genome shotgun (WGS) entry which is preliminary data.</text>
</comment>
<evidence type="ECO:0000313" key="3">
    <source>
        <dbReference type="Proteomes" id="UP001258017"/>
    </source>
</evidence>
<feature type="compositionally biased region" description="Basic and acidic residues" evidence="1">
    <location>
        <begin position="150"/>
        <end position="161"/>
    </location>
</feature>
<evidence type="ECO:0000256" key="1">
    <source>
        <dbReference type="SAM" id="MobiDB-lite"/>
    </source>
</evidence>
<feature type="compositionally biased region" description="Polar residues" evidence="1">
    <location>
        <begin position="326"/>
        <end position="346"/>
    </location>
</feature>
<dbReference type="AlphaFoldDB" id="A0AAD9RBG5"/>
<accession>A0AAD9RBG5</accession>
<feature type="compositionally biased region" description="Basic residues" evidence="1">
    <location>
        <begin position="280"/>
        <end position="290"/>
    </location>
</feature>
<feature type="region of interest" description="Disordered" evidence="1">
    <location>
        <begin position="218"/>
        <end position="237"/>
    </location>
</feature>
<feature type="compositionally biased region" description="Low complexity" evidence="1">
    <location>
        <begin position="298"/>
        <end position="309"/>
    </location>
</feature>
<dbReference type="InterPro" id="IPR036896">
    <property type="entry name" value="Avidin-like_sf"/>
</dbReference>
<dbReference type="Proteomes" id="UP001258017">
    <property type="component" value="Unassembled WGS sequence"/>
</dbReference>
<dbReference type="EMBL" id="JAIFRP010004406">
    <property type="protein sequence ID" value="KAK2576385.1"/>
    <property type="molecule type" value="Genomic_DNA"/>
</dbReference>
<reference evidence="2" key="1">
    <citation type="submission" date="2021-08" db="EMBL/GenBank/DDBJ databases">
        <authorList>
            <person name="Misof B."/>
            <person name="Oliver O."/>
            <person name="Podsiadlowski L."/>
            <person name="Donath A."/>
            <person name="Peters R."/>
            <person name="Mayer C."/>
            <person name="Rust J."/>
            <person name="Gunkel S."/>
            <person name="Lesny P."/>
            <person name="Martin S."/>
            <person name="Oeyen J.P."/>
            <person name="Petersen M."/>
            <person name="Panagiotis P."/>
            <person name="Wilbrandt J."/>
            <person name="Tanja T."/>
        </authorList>
    </citation>
    <scope>NUCLEOTIDE SEQUENCE</scope>
    <source>
        <strain evidence="2">GBR_01_08_01A</strain>
        <tissue evidence="2">Thorax + abdomen</tissue>
    </source>
</reference>